<keyword evidence="2" id="KW-0472">Membrane</keyword>
<gene>
    <name evidence="3" type="ORF">D2E23_1917</name>
</gene>
<proteinExistence type="predicted"/>
<accession>A0A430FB55</accession>
<evidence type="ECO:0000256" key="2">
    <source>
        <dbReference type="SAM" id="Phobius"/>
    </source>
</evidence>
<comment type="caution">
    <text evidence="3">The sequence shown here is derived from an EMBL/GenBank/DDBJ whole genome shotgun (WGS) entry which is preliminary data.</text>
</comment>
<protein>
    <submittedName>
        <fullName evidence="3">Uncharacterized protein</fullName>
    </submittedName>
</protein>
<feature type="transmembrane region" description="Helical" evidence="2">
    <location>
        <begin position="131"/>
        <end position="154"/>
    </location>
</feature>
<dbReference type="AlphaFoldDB" id="A0A430FB55"/>
<organism evidence="3 4">
    <name type="scientific">Bifidobacterium callimiconis</name>
    <dbReference type="NCBI Taxonomy" id="2306973"/>
    <lineage>
        <taxon>Bacteria</taxon>
        <taxon>Bacillati</taxon>
        <taxon>Actinomycetota</taxon>
        <taxon>Actinomycetes</taxon>
        <taxon>Bifidobacteriales</taxon>
        <taxon>Bifidobacteriaceae</taxon>
        <taxon>Bifidobacterium</taxon>
    </lineage>
</organism>
<keyword evidence="2" id="KW-0812">Transmembrane</keyword>
<reference evidence="3 4" key="1">
    <citation type="submission" date="2018-09" db="EMBL/GenBank/DDBJ databases">
        <title>Characterization of the phylogenetic diversity of five novel species belonging to the genus Bifidobacterium.</title>
        <authorList>
            <person name="Lugli G.A."/>
            <person name="Duranti S."/>
            <person name="Milani C."/>
        </authorList>
    </citation>
    <scope>NUCLEOTIDE SEQUENCE [LARGE SCALE GENOMIC DNA]</scope>
    <source>
        <strain evidence="3 4">2028B</strain>
    </source>
</reference>
<keyword evidence="4" id="KW-1185">Reference proteome</keyword>
<keyword evidence="2" id="KW-1133">Transmembrane helix</keyword>
<dbReference type="RefSeq" id="WP_126030708.1">
    <property type="nucleotide sequence ID" value="NZ_QXGJ01000011.1"/>
</dbReference>
<sequence>MSNTNFGPYQNGTSNGASPSNPGNRNPYGQNGFNQSPAPTGPSGEQYSWAAFLPYTIKIGSSQWDTWTLISVALMVLAFILPAFNLFLGDFLAVLMFVASLLATVQIHRARNAYSPNESAQSVKLRAPRGWVISIILLVLGSLATLDFISKIVIGAY</sequence>
<feature type="region of interest" description="Disordered" evidence="1">
    <location>
        <begin position="1"/>
        <end position="42"/>
    </location>
</feature>
<evidence type="ECO:0000313" key="3">
    <source>
        <dbReference type="EMBL" id="RSX50066.1"/>
    </source>
</evidence>
<evidence type="ECO:0000256" key="1">
    <source>
        <dbReference type="SAM" id="MobiDB-lite"/>
    </source>
</evidence>
<name>A0A430FB55_9BIFI</name>
<dbReference type="EMBL" id="QXGJ01000011">
    <property type="protein sequence ID" value="RSX50066.1"/>
    <property type="molecule type" value="Genomic_DNA"/>
</dbReference>
<dbReference type="Proteomes" id="UP000288607">
    <property type="component" value="Unassembled WGS sequence"/>
</dbReference>
<feature type="transmembrane region" description="Helical" evidence="2">
    <location>
        <begin position="67"/>
        <end position="85"/>
    </location>
</feature>
<feature type="transmembrane region" description="Helical" evidence="2">
    <location>
        <begin position="91"/>
        <end position="110"/>
    </location>
</feature>
<evidence type="ECO:0000313" key="4">
    <source>
        <dbReference type="Proteomes" id="UP000288607"/>
    </source>
</evidence>
<dbReference type="OrthoDB" id="9927273at2"/>